<dbReference type="EnsemblProtists" id="EOD07649">
    <property type="protein sequence ID" value="EOD07649"/>
    <property type="gene ID" value="EMIHUDRAFT_218137"/>
</dbReference>
<evidence type="ECO:0000313" key="4">
    <source>
        <dbReference type="Proteomes" id="UP000013827"/>
    </source>
</evidence>
<feature type="compositionally biased region" description="Acidic residues" evidence="1">
    <location>
        <begin position="93"/>
        <end position="106"/>
    </location>
</feature>
<dbReference type="KEGG" id="ehx:EMIHUDRAFT_218137"/>
<keyword evidence="4" id="KW-1185">Reference proteome</keyword>
<evidence type="ECO:0000259" key="2">
    <source>
        <dbReference type="Pfam" id="PF20253"/>
    </source>
</evidence>
<accession>A0A0D3I8R4</accession>
<dbReference type="Proteomes" id="UP000013827">
    <property type="component" value="Unassembled WGS sequence"/>
</dbReference>
<dbReference type="PaxDb" id="2903-EOD07649"/>
<reference evidence="4" key="1">
    <citation type="journal article" date="2013" name="Nature">
        <title>Pan genome of the phytoplankton Emiliania underpins its global distribution.</title>
        <authorList>
            <person name="Read B.A."/>
            <person name="Kegel J."/>
            <person name="Klute M.J."/>
            <person name="Kuo A."/>
            <person name="Lefebvre S.C."/>
            <person name="Maumus F."/>
            <person name="Mayer C."/>
            <person name="Miller J."/>
            <person name="Monier A."/>
            <person name="Salamov A."/>
            <person name="Young J."/>
            <person name="Aguilar M."/>
            <person name="Claverie J.M."/>
            <person name="Frickenhaus S."/>
            <person name="Gonzalez K."/>
            <person name="Herman E.K."/>
            <person name="Lin Y.C."/>
            <person name="Napier J."/>
            <person name="Ogata H."/>
            <person name="Sarno A.F."/>
            <person name="Shmutz J."/>
            <person name="Schroeder D."/>
            <person name="de Vargas C."/>
            <person name="Verret F."/>
            <person name="von Dassow P."/>
            <person name="Valentin K."/>
            <person name="Van de Peer Y."/>
            <person name="Wheeler G."/>
            <person name="Dacks J.B."/>
            <person name="Delwiche C.F."/>
            <person name="Dyhrman S.T."/>
            <person name="Glockner G."/>
            <person name="John U."/>
            <person name="Richards T."/>
            <person name="Worden A.Z."/>
            <person name="Zhang X."/>
            <person name="Grigoriev I.V."/>
            <person name="Allen A.E."/>
            <person name="Bidle K."/>
            <person name="Borodovsky M."/>
            <person name="Bowler C."/>
            <person name="Brownlee C."/>
            <person name="Cock J.M."/>
            <person name="Elias M."/>
            <person name="Gladyshev V.N."/>
            <person name="Groth M."/>
            <person name="Guda C."/>
            <person name="Hadaegh A."/>
            <person name="Iglesias-Rodriguez M.D."/>
            <person name="Jenkins J."/>
            <person name="Jones B.M."/>
            <person name="Lawson T."/>
            <person name="Leese F."/>
            <person name="Lindquist E."/>
            <person name="Lobanov A."/>
            <person name="Lomsadze A."/>
            <person name="Malik S.B."/>
            <person name="Marsh M.E."/>
            <person name="Mackinder L."/>
            <person name="Mock T."/>
            <person name="Mueller-Roeber B."/>
            <person name="Pagarete A."/>
            <person name="Parker M."/>
            <person name="Probert I."/>
            <person name="Quesneville H."/>
            <person name="Raines C."/>
            <person name="Rensing S.A."/>
            <person name="Riano-Pachon D.M."/>
            <person name="Richier S."/>
            <person name="Rokitta S."/>
            <person name="Shiraiwa Y."/>
            <person name="Soanes D.M."/>
            <person name="van der Giezen M."/>
            <person name="Wahlund T.M."/>
            <person name="Williams B."/>
            <person name="Wilson W."/>
            <person name="Wolfe G."/>
            <person name="Wurch L.L."/>
        </authorList>
    </citation>
    <scope>NUCLEOTIDE SEQUENCE</scope>
</reference>
<evidence type="ECO:0000256" key="1">
    <source>
        <dbReference type="SAM" id="MobiDB-lite"/>
    </source>
</evidence>
<feature type="domain" description="DUF6604" evidence="2">
    <location>
        <begin position="3"/>
        <end position="175"/>
    </location>
</feature>
<reference evidence="3" key="2">
    <citation type="submission" date="2024-10" db="UniProtKB">
        <authorList>
            <consortium name="EnsemblProtists"/>
        </authorList>
    </citation>
    <scope>IDENTIFICATION</scope>
</reference>
<dbReference type="PANTHER" id="PTHR38795:SF1">
    <property type="entry name" value="DUF6604 DOMAIN-CONTAINING PROTEIN"/>
    <property type="match status" value="1"/>
</dbReference>
<name>A0A0D3I8R4_EMIH1</name>
<sequence>MELLAKRGEKMPVAVRGSLDTAIALRDEANAFYRAIQAAEEQQKRHWYVCRLLRQFRRLFSPRASAQPPTEATSAAAPSSSPVGFEALAIETADNESPSDDNESPSEAEHAADVADVDAASTEEADPVFAFACLLADAVRTRQEVRKVWAEWAPAADHGATLLGAASEAAFAVVKLERIVNQHQLTLGLPDTDLSTLAVAAAPRVQLRQLKAKPELNGRCGTLGTRDAQSGRYAVTIDGAAAGSPPVERAVADFDFDREPAHCMLADELGQLPADPSALLQLWASHGALWQWANYAHGIGGYGASETLWRSTTAMRELRFLRVASRAALASAPIEDDVALSQALRTELDALDIALENAPAAQSCVWLAGDLLDLGGRIAAGTTTAKVVWRHKSHLLVMVHVYHALRCCGRLRAIGEVDALVRMFRRAVFFRTETLPQRGGFATALALSIGATASSVRRGAPELRHGRILEYTGINPAEWSMLRHVGVFAGAGLDVGAEVDFQATAREEVAVLYRAPTLAGALKLLRVDRAMRLAGVRAPLVLREADEGSATGSALASAVSCWEQLFPGCGCQPPAPPAAVPLEFSSYTQVAPVEGQKLGTSSYVSTEERLTRAQLTQRYRDGIARAREAR</sequence>
<dbReference type="InterPro" id="IPR046539">
    <property type="entry name" value="DUF6604"/>
</dbReference>
<feature type="region of interest" description="Disordered" evidence="1">
    <location>
        <begin position="93"/>
        <end position="114"/>
    </location>
</feature>
<proteinExistence type="predicted"/>
<dbReference type="HOGENOM" id="CLU_434419_0_0_1"/>
<dbReference type="GeneID" id="17253920"/>
<dbReference type="AlphaFoldDB" id="A0A0D3I8R4"/>
<dbReference type="Pfam" id="PF20253">
    <property type="entry name" value="DUF6604"/>
    <property type="match status" value="1"/>
</dbReference>
<organism evidence="3 4">
    <name type="scientific">Emiliania huxleyi (strain CCMP1516)</name>
    <dbReference type="NCBI Taxonomy" id="280463"/>
    <lineage>
        <taxon>Eukaryota</taxon>
        <taxon>Haptista</taxon>
        <taxon>Haptophyta</taxon>
        <taxon>Prymnesiophyceae</taxon>
        <taxon>Isochrysidales</taxon>
        <taxon>Noelaerhabdaceae</taxon>
        <taxon>Emiliania</taxon>
    </lineage>
</organism>
<dbReference type="PANTHER" id="PTHR38795">
    <property type="entry name" value="DUF6604 DOMAIN-CONTAINING PROTEIN"/>
    <property type="match status" value="1"/>
</dbReference>
<protein>
    <recommendedName>
        <fullName evidence="2">DUF6604 domain-containing protein</fullName>
    </recommendedName>
</protein>
<evidence type="ECO:0000313" key="3">
    <source>
        <dbReference type="EnsemblProtists" id="EOD07649"/>
    </source>
</evidence>
<dbReference type="RefSeq" id="XP_005760078.1">
    <property type="nucleotide sequence ID" value="XM_005760021.1"/>
</dbReference>